<dbReference type="InterPro" id="IPR040176">
    <property type="entry name" value="RNF121/RNF175"/>
</dbReference>
<keyword evidence="12" id="KW-1185">Reference proteome</keyword>
<dbReference type="OrthoDB" id="446635at2759"/>
<dbReference type="SMART" id="SM00184">
    <property type="entry name" value="RING"/>
    <property type="match status" value="1"/>
</dbReference>
<dbReference type="EMBL" id="NCKU01003021">
    <property type="protein sequence ID" value="RWS08334.1"/>
    <property type="molecule type" value="Genomic_DNA"/>
</dbReference>
<evidence type="ECO:0000256" key="8">
    <source>
        <dbReference type="PROSITE-ProRule" id="PRU00175"/>
    </source>
</evidence>
<keyword evidence="7 9" id="KW-0472">Membrane</keyword>
<evidence type="ECO:0000256" key="2">
    <source>
        <dbReference type="ARBA" id="ARBA00022692"/>
    </source>
</evidence>
<evidence type="ECO:0000256" key="1">
    <source>
        <dbReference type="ARBA" id="ARBA00004141"/>
    </source>
</evidence>
<organism evidence="11 12">
    <name type="scientific">Dinothrombium tinctorium</name>
    <dbReference type="NCBI Taxonomy" id="1965070"/>
    <lineage>
        <taxon>Eukaryota</taxon>
        <taxon>Metazoa</taxon>
        <taxon>Ecdysozoa</taxon>
        <taxon>Arthropoda</taxon>
        <taxon>Chelicerata</taxon>
        <taxon>Arachnida</taxon>
        <taxon>Acari</taxon>
        <taxon>Acariformes</taxon>
        <taxon>Trombidiformes</taxon>
        <taxon>Prostigmata</taxon>
        <taxon>Anystina</taxon>
        <taxon>Parasitengona</taxon>
        <taxon>Trombidioidea</taxon>
        <taxon>Trombidiidae</taxon>
        <taxon>Dinothrombium</taxon>
    </lineage>
</organism>
<dbReference type="CDD" id="cd16475">
    <property type="entry name" value="RING-H2_RNF121-like"/>
    <property type="match status" value="1"/>
</dbReference>
<keyword evidence="2 9" id="KW-0812">Transmembrane</keyword>
<evidence type="ECO:0000256" key="4">
    <source>
        <dbReference type="ARBA" id="ARBA00022771"/>
    </source>
</evidence>
<evidence type="ECO:0000259" key="10">
    <source>
        <dbReference type="PROSITE" id="PS50089"/>
    </source>
</evidence>
<reference evidence="11 12" key="1">
    <citation type="journal article" date="2018" name="Gigascience">
        <title>Genomes of trombidid mites reveal novel predicted allergens and laterally-transferred genes associated with secondary metabolism.</title>
        <authorList>
            <person name="Dong X."/>
            <person name="Chaisiri K."/>
            <person name="Xia D."/>
            <person name="Armstrong S.D."/>
            <person name="Fang Y."/>
            <person name="Donnelly M.J."/>
            <person name="Kadowaki T."/>
            <person name="McGarry J.W."/>
            <person name="Darby A.C."/>
            <person name="Makepeace B.L."/>
        </authorList>
    </citation>
    <scope>NUCLEOTIDE SEQUENCE [LARGE SCALE GENOMIC DNA]</scope>
    <source>
        <strain evidence="11">UoL-WK</strain>
    </source>
</reference>
<dbReference type="GO" id="GO:0061630">
    <property type="term" value="F:ubiquitin protein ligase activity"/>
    <property type="evidence" value="ECO:0007669"/>
    <property type="project" value="TreeGrafter"/>
</dbReference>
<evidence type="ECO:0000256" key="6">
    <source>
        <dbReference type="ARBA" id="ARBA00022989"/>
    </source>
</evidence>
<feature type="transmembrane region" description="Helical" evidence="9">
    <location>
        <begin position="53"/>
        <end position="73"/>
    </location>
</feature>
<name>A0A3S3PUD7_9ACAR</name>
<dbReference type="PANTHER" id="PTHR13407:SF0">
    <property type="entry name" value="FI05221P"/>
    <property type="match status" value="1"/>
</dbReference>
<keyword evidence="3" id="KW-0479">Metal-binding</keyword>
<dbReference type="Pfam" id="PF13639">
    <property type="entry name" value="zf-RING_2"/>
    <property type="match status" value="1"/>
</dbReference>
<dbReference type="GO" id="GO:0000139">
    <property type="term" value="C:Golgi membrane"/>
    <property type="evidence" value="ECO:0007669"/>
    <property type="project" value="TreeGrafter"/>
</dbReference>
<feature type="transmembrane region" description="Helical" evidence="9">
    <location>
        <begin position="314"/>
        <end position="336"/>
    </location>
</feature>
<protein>
    <submittedName>
        <fullName evidence="11">RING finger protein 121-like protein</fullName>
    </submittedName>
</protein>
<dbReference type="SUPFAM" id="SSF57850">
    <property type="entry name" value="RING/U-box"/>
    <property type="match status" value="1"/>
</dbReference>
<dbReference type="STRING" id="1965070.A0A3S3PUD7"/>
<evidence type="ECO:0000256" key="5">
    <source>
        <dbReference type="ARBA" id="ARBA00022833"/>
    </source>
</evidence>
<comment type="caution">
    <text evidence="11">The sequence shown here is derived from an EMBL/GenBank/DDBJ whole genome shotgun (WGS) entry which is preliminary data.</text>
</comment>
<dbReference type="Gene3D" id="3.30.40.10">
    <property type="entry name" value="Zinc/RING finger domain, C3HC4 (zinc finger)"/>
    <property type="match status" value="1"/>
</dbReference>
<dbReference type="PANTHER" id="PTHR13407">
    <property type="entry name" value="RNF121 PROTEIN"/>
    <property type="match status" value="1"/>
</dbReference>
<feature type="transmembrane region" description="Helical" evidence="9">
    <location>
        <begin position="176"/>
        <end position="194"/>
    </location>
</feature>
<dbReference type="GO" id="GO:0008270">
    <property type="term" value="F:zinc ion binding"/>
    <property type="evidence" value="ECO:0007669"/>
    <property type="project" value="UniProtKB-KW"/>
</dbReference>
<evidence type="ECO:0000256" key="7">
    <source>
        <dbReference type="ARBA" id="ARBA00023136"/>
    </source>
</evidence>
<dbReference type="PROSITE" id="PS50089">
    <property type="entry name" value="ZF_RING_2"/>
    <property type="match status" value="1"/>
</dbReference>
<evidence type="ECO:0000256" key="9">
    <source>
        <dbReference type="SAM" id="Phobius"/>
    </source>
</evidence>
<sequence length="339" mass="39026">MAEFQGKVTFNRVHASVHKGIDISNVNLSALSDTEKEHILLHKKHMGHEGMHATMLLILIVFIVVSQILLIAWKKKHHKSYLNVSMFAMWLIPLFISIYNHWFRFISIWLFVTLITIALILKPLLSKKINGSIPRLIYRWFYYLYAVSSVVAVTGYFVIMSTLLGLNIFLGLKPQTPLDIGFLLLFYGIYYGVLTRDFTDFLVDLLAANIGYYSPSSSLPSKQLRETVCAICGRSNEGVVYVDDGRDYVSGYDNEKIFTLSCGHKYHEYCIYGWCLVGKKQVCPFCREKVDTRKLFASLPFQRPHYLYGNLLDFIRYLVAWQPLIIFAVQAVNYVLGLE</sequence>
<feature type="transmembrane region" description="Helical" evidence="9">
    <location>
        <begin position="80"/>
        <end position="96"/>
    </location>
</feature>
<comment type="subcellular location">
    <subcellularLocation>
        <location evidence="1">Membrane</location>
        <topology evidence="1">Multi-pass membrane protein</topology>
    </subcellularLocation>
</comment>
<evidence type="ECO:0000256" key="3">
    <source>
        <dbReference type="ARBA" id="ARBA00022723"/>
    </source>
</evidence>
<gene>
    <name evidence="11" type="ORF">B4U79_03370</name>
</gene>
<evidence type="ECO:0000313" key="11">
    <source>
        <dbReference type="EMBL" id="RWS08334.1"/>
    </source>
</evidence>
<keyword evidence="5" id="KW-0862">Zinc</keyword>
<keyword evidence="4 8" id="KW-0863">Zinc-finger</keyword>
<feature type="transmembrane region" description="Helical" evidence="9">
    <location>
        <begin position="102"/>
        <end position="121"/>
    </location>
</feature>
<accession>A0A3S3PUD7</accession>
<dbReference type="Proteomes" id="UP000285301">
    <property type="component" value="Unassembled WGS sequence"/>
</dbReference>
<dbReference type="GO" id="GO:0005789">
    <property type="term" value="C:endoplasmic reticulum membrane"/>
    <property type="evidence" value="ECO:0007669"/>
    <property type="project" value="TreeGrafter"/>
</dbReference>
<dbReference type="GO" id="GO:0036503">
    <property type="term" value="P:ERAD pathway"/>
    <property type="evidence" value="ECO:0007669"/>
    <property type="project" value="TreeGrafter"/>
</dbReference>
<feature type="transmembrane region" description="Helical" evidence="9">
    <location>
        <begin position="142"/>
        <end position="170"/>
    </location>
</feature>
<evidence type="ECO:0000313" key="12">
    <source>
        <dbReference type="Proteomes" id="UP000285301"/>
    </source>
</evidence>
<feature type="domain" description="RING-type" evidence="10">
    <location>
        <begin position="229"/>
        <end position="287"/>
    </location>
</feature>
<proteinExistence type="predicted"/>
<dbReference type="InterPro" id="IPR013083">
    <property type="entry name" value="Znf_RING/FYVE/PHD"/>
</dbReference>
<keyword evidence="6 9" id="KW-1133">Transmembrane helix</keyword>
<dbReference type="AlphaFoldDB" id="A0A3S3PUD7"/>
<dbReference type="InterPro" id="IPR001841">
    <property type="entry name" value="Znf_RING"/>
</dbReference>